<feature type="transmembrane region" description="Helical" evidence="1">
    <location>
        <begin position="36"/>
        <end position="57"/>
    </location>
</feature>
<evidence type="ECO:0000313" key="2">
    <source>
        <dbReference type="EMBL" id="HII46739.1"/>
    </source>
</evidence>
<dbReference type="GeneID" id="1464907"/>
<dbReference type="EMBL" id="DUJP01000018">
    <property type="protein sequence ID" value="HII46739.1"/>
    <property type="molecule type" value="Genomic_DNA"/>
</dbReference>
<proteinExistence type="predicted"/>
<keyword evidence="1" id="KW-0812">Transmembrane</keyword>
<feature type="transmembrane region" description="Helical" evidence="1">
    <location>
        <begin position="12"/>
        <end position="30"/>
    </location>
</feature>
<name>A0A832SZY3_9CREN</name>
<dbReference type="Proteomes" id="UP000651120">
    <property type="component" value="Unassembled WGS sequence"/>
</dbReference>
<evidence type="ECO:0000256" key="1">
    <source>
        <dbReference type="SAM" id="Phobius"/>
    </source>
</evidence>
<dbReference type="OMA" id="NIPCYYK"/>
<evidence type="ECO:0000313" key="3">
    <source>
        <dbReference type="Proteomes" id="UP000651120"/>
    </source>
</evidence>
<accession>A0A832SZY3</accession>
<protein>
    <submittedName>
        <fullName evidence="2">Uncharacterized protein</fullName>
    </submittedName>
</protein>
<keyword evidence="1" id="KW-0472">Membrane</keyword>
<reference evidence="2" key="1">
    <citation type="journal article" date="2020" name="bioRxiv">
        <title>A rank-normalized archaeal taxonomy based on genome phylogeny resolves widespread incomplete and uneven classifications.</title>
        <authorList>
            <person name="Rinke C."/>
            <person name="Chuvochina M."/>
            <person name="Mussig A.J."/>
            <person name="Chaumeil P.-A."/>
            <person name="Waite D.W."/>
            <person name="Whitman W.B."/>
            <person name="Parks D.H."/>
            <person name="Hugenholtz P."/>
        </authorList>
    </citation>
    <scope>NUCLEOTIDE SEQUENCE</scope>
    <source>
        <strain evidence="2">UBA8839</strain>
    </source>
</reference>
<comment type="caution">
    <text evidence="2">The sequence shown here is derived from an EMBL/GenBank/DDBJ whole genome shotgun (WGS) entry which is preliminary data.</text>
</comment>
<dbReference type="RefSeq" id="WP_011007161.1">
    <property type="nucleotide sequence ID" value="NZ_DUJP01000018.1"/>
</dbReference>
<dbReference type="AlphaFoldDB" id="A0A832SZY3"/>
<sequence>MLLNIPCYYKGLLVVISVYVLIGLINYIIIASPAPLVLKIFIISISSGASLQIFLWIPKEAYVKEGGVLLMGLVRRKFIPGEVMEEYTYEEVRRRISFVPVGNRVILHCFFWGLYGSFQRRNGEWVSVDVYAGRDCKGKWLLLKKRGQEKYLLVCPGNT</sequence>
<organism evidence="2 3">
    <name type="scientific">Pyrobaculum aerophilum</name>
    <dbReference type="NCBI Taxonomy" id="13773"/>
    <lineage>
        <taxon>Archaea</taxon>
        <taxon>Thermoproteota</taxon>
        <taxon>Thermoprotei</taxon>
        <taxon>Thermoproteales</taxon>
        <taxon>Thermoproteaceae</taxon>
        <taxon>Pyrobaculum</taxon>
    </lineage>
</organism>
<gene>
    <name evidence="2" type="ORF">HA333_04620</name>
</gene>
<keyword evidence="1" id="KW-1133">Transmembrane helix</keyword>